<gene>
    <name evidence="2" type="ORF">PBS003_LOCUS1498</name>
</gene>
<proteinExistence type="predicted"/>
<feature type="transmembrane region" description="Helical" evidence="1">
    <location>
        <begin position="49"/>
        <end position="68"/>
    </location>
</feature>
<reference evidence="2" key="1">
    <citation type="submission" date="2021-11" db="EMBL/GenBank/DDBJ databases">
        <authorList>
            <person name="Islam A."/>
            <person name="Islam S."/>
            <person name="Flora M.S."/>
            <person name="Rahman M."/>
            <person name="Ziaur R.M."/>
            <person name="Epstein J.H."/>
            <person name="Hassan M."/>
            <person name="Klassen M."/>
            <person name="Woodard K."/>
            <person name="Webb A."/>
            <person name="Webby R.J."/>
            <person name="El Zowalaty M.E."/>
        </authorList>
    </citation>
    <scope>NUCLEOTIDE SEQUENCE</scope>
    <source>
        <strain evidence="2">Pbs3</strain>
    </source>
</reference>
<feature type="transmembrane region" description="Helical" evidence="1">
    <location>
        <begin position="7"/>
        <end position="29"/>
    </location>
</feature>
<protein>
    <submittedName>
        <fullName evidence="2">Uncharacterized protein</fullName>
    </submittedName>
</protein>
<sequence length="103" mass="11655">MSSKAFWALTCSLISFSGFIFLFLVGILVQIQPEYLKINKNGSSPATSIFESACLYGTLFVVSFTIYYKETKKNVPRNYDLSGSTSEERQSLLDKSMMMRSYS</sequence>
<name>A0AAU9KR31_9STRA</name>
<comment type="caution">
    <text evidence="2">The sequence shown here is derived from an EMBL/GenBank/DDBJ whole genome shotgun (WGS) entry which is preliminary data.</text>
</comment>
<keyword evidence="1" id="KW-1133">Transmembrane helix</keyword>
<evidence type="ECO:0000256" key="1">
    <source>
        <dbReference type="SAM" id="Phobius"/>
    </source>
</evidence>
<accession>A0AAU9KR31</accession>
<evidence type="ECO:0000313" key="2">
    <source>
        <dbReference type="EMBL" id="CAH0474654.1"/>
    </source>
</evidence>
<dbReference type="AlphaFoldDB" id="A0AAU9KR31"/>
<keyword evidence="1" id="KW-0812">Transmembrane</keyword>
<dbReference type="Proteomes" id="UP001160483">
    <property type="component" value="Unassembled WGS sequence"/>
</dbReference>
<dbReference type="EMBL" id="CAKKTJ010000112">
    <property type="protein sequence ID" value="CAH0474654.1"/>
    <property type="molecule type" value="Genomic_DNA"/>
</dbReference>
<organism evidence="2 3">
    <name type="scientific">Peronospora belbahrii</name>
    <dbReference type="NCBI Taxonomy" id="622444"/>
    <lineage>
        <taxon>Eukaryota</taxon>
        <taxon>Sar</taxon>
        <taxon>Stramenopiles</taxon>
        <taxon>Oomycota</taxon>
        <taxon>Peronosporomycetes</taxon>
        <taxon>Peronosporales</taxon>
        <taxon>Peronosporaceae</taxon>
        <taxon>Peronospora</taxon>
    </lineage>
</organism>
<keyword evidence="1" id="KW-0472">Membrane</keyword>
<evidence type="ECO:0000313" key="3">
    <source>
        <dbReference type="Proteomes" id="UP001160483"/>
    </source>
</evidence>